<feature type="domain" description="HTH tetR-type" evidence="5">
    <location>
        <begin position="6"/>
        <end position="66"/>
    </location>
</feature>
<dbReference type="EMBL" id="JAKXMK010000055">
    <property type="protein sequence ID" value="MCH6172058.1"/>
    <property type="molecule type" value="Genomic_DNA"/>
</dbReference>
<dbReference type="Pfam" id="PF16925">
    <property type="entry name" value="TetR_C_13"/>
    <property type="match status" value="1"/>
</dbReference>
<accession>A0ABS9TUN1</accession>
<dbReference type="PROSITE" id="PS50977">
    <property type="entry name" value="HTH_TETR_2"/>
    <property type="match status" value="1"/>
</dbReference>
<keyword evidence="3" id="KW-0804">Transcription</keyword>
<evidence type="ECO:0000256" key="2">
    <source>
        <dbReference type="ARBA" id="ARBA00023125"/>
    </source>
</evidence>
<proteinExistence type="predicted"/>
<dbReference type="RefSeq" id="WP_241042863.1">
    <property type="nucleotide sequence ID" value="NZ_BAAAJF010000043.1"/>
</dbReference>
<keyword evidence="1" id="KW-0805">Transcription regulation</keyword>
<dbReference type="SUPFAM" id="SSF48498">
    <property type="entry name" value="Tetracyclin repressor-like, C-terminal domain"/>
    <property type="match status" value="1"/>
</dbReference>
<keyword evidence="2 4" id="KW-0238">DNA-binding</keyword>
<evidence type="ECO:0000256" key="3">
    <source>
        <dbReference type="ARBA" id="ARBA00023163"/>
    </source>
</evidence>
<dbReference type="InterPro" id="IPR001647">
    <property type="entry name" value="HTH_TetR"/>
</dbReference>
<dbReference type="InterPro" id="IPR036271">
    <property type="entry name" value="Tet_transcr_reg_TetR-rel_C_sf"/>
</dbReference>
<dbReference type="InterPro" id="IPR011075">
    <property type="entry name" value="TetR_C"/>
</dbReference>
<dbReference type="SUPFAM" id="SSF46689">
    <property type="entry name" value="Homeodomain-like"/>
    <property type="match status" value="1"/>
</dbReference>
<organism evidence="6 7">
    <name type="scientific">Pseudonocardia alaniniphila</name>
    <dbReference type="NCBI Taxonomy" id="75291"/>
    <lineage>
        <taxon>Bacteria</taxon>
        <taxon>Bacillati</taxon>
        <taxon>Actinomycetota</taxon>
        <taxon>Actinomycetes</taxon>
        <taxon>Pseudonocardiales</taxon>
        <taxon>Pseudonocardiaceae</taxon>
        <taxon>Pseudonocardia</taxon>
    </lineage>
</organism>
<sequence length="197" mass="21465">MARTKAFDPDDVLERAMQTFWSYGYEGATTPILERELGINRSSLYGTFGSKVGLYRRALERYSRTLPGPGRFGEPESGTSDVRPLRDQVMELLWQVAEADLDTDRPRGCFAGNATVEVAAHDVEVQRLVSGSFGGVRTRLRDLLLMAQTQGALDADADTDALASMLLVVTEGLSLVARATRDRELVGQAIRGAVAAL</sequence>
<reference evidence="6 7" key="1">
    <citation type="submission" date="2022-03" db="EMBL/GenBank/DDBJ databases">
        <title>Pseudonocardia alaer sp. nov., a novel actinomycete isolated from reed forest soil.</title>
        <authorList>
            <person name="Wang L."/>
        </authorList>
    </citation>
    <scope>NUCLEOTIDE SEQUENCE [LARGE SCALE GENOMIC DNA]</scope>
    <source>
        <strain evidence="6 7">Y-16303</strain>
    </source>
</reference>
<evidence type="ECO:0000259" key="5">
    <source>
        <dbReference type="PROSITE" id="PS50977"/>
    </source>
</evidence>
<dbReference type="Proteomes" id="UP001299970">
    <property type="component" value="Unassembled WGS sequence"/>
</dbReference>
<dbReference type="PANTHER" id="PTHR47506:SF1">
    <property type="entry name" value="HTH-TYPE TRANSCRIPTIONAL REGULATOR YJDC"/>
    <property type="match status" value="1"/>
</dbReference>
<evidence type="ECO:0000256" key="1">
    <source>
        <dbReference type="ARBA" id="ARBA00023015"/>
    </source>
</evidence>
<feature type="DNA-binding region" description="H-T-H motif" evidence="4">
    <location>
        <begin position="29"/>
        <end position="48"/>
    </location>
</feature>
<dbReference type="InterPro" id="IPR009057">
    <property type="entry name" value="Homeodomain-like_sf"/>
</dbReference>
<dbReference type="PANTHER" id="PTHR47506">
    <property type="entry name" value="TRANSCRIPTIONAL REGULATORY PROTEIN"/>
    <property type="match status" value="1"/>
</dbReference>
<dbReference type="Pfam" id="PF00440">
    <property type="entry name" value="TetR_N"/>
    <property type="match status" value="1"/>
</dbReference>
<name>A0ABS9TUN1_9PSEU</name>
<evidence type="ECO:0000256" key="4">
    <source>
        <dbReference type="PROSITE-ProRule" id="PRU00335"/>
    </source>
</evidence>
<evidence type="ECO:0000313" key="7">
    <source>
        <dbReference type="Proteomes" id="UP001299970"/>
    </source>
</evidence>
<evidence type="ECO:0000313" key="6">
    <source>
        <dbReference type="EMBL" id="MCH6172058.1"/>
    </source>
</evidence>
<comment type="caution">
    <text evidence="6">The sequence shown here is derived from an EMBL/GenBank/DDBJ whole genome shotgun (WGS) entry which is preliminary data.</text>
</comment>
<protein>
    <submittedName>
        <fullName evidence="6">TetR/AcrR family transcriptional regulator</fullName>
    </submittedName>
</protein>
<dbReference type="Gene3D" id="1.10.357.10">
    <property type="entry name" value="Tetracycline Repressor, domain 2"/>
    <property type="match status" value="1"/>
</dbReference>
<dbReference type="Gene3D" id="1.10.10.60">
    <property type="entry name" value="Homeodomain-like"/>
    <property type="match status" value="1"/>
</dbReference>
<gene>
    <name evidence="6" type="ORF">MMF94_40800</name>
</gene>
<keyword evidence="7" id="KW-1185">Reference proteome</keyword>